<organism evidence="2 3">
    <name type="scientific">Popillia japonica</name>
    <name type="common">Japanese beetle</name>
    <dbReference type="NCBI Taxonomy" id="7064"/>
    <lineage>
        <taxon>Eukaryota</taxon>
        <taxon>Metazoa</taxon>
        <taxon>Ecdysozoa</taxon>
        <taxon>Arthropoda</taxon>
        <taxon>Hexapoda</taxon>
        <taxon>Insecta</taxon>
        <taxon>Pterygota</taxon>
        <taxon>Neoptera</taxon>
        <taxon>Endopterygota</taxon>
        <taxon>Coleoptera</taxon>
        <taxon>Polyphaga</taxon>
        <taxon>Scarabaeiformia</taxon>
        <taxon>Scarabaeidae</taxon>
        <taxon>Rutelinae</taxon>
        <taxon>Popillia</taxon>
    </lineage>
</organism>
<dbReference type="Proteomes" id="UP001458880">
    <property type="component" value="Unassembled WGS sequence"/>
</dbReference>
<dbReference type="Pfam" id="PF25200">
    <property type="entry name" value="DUF7833"/>
    <property type="match status" value="1"/>
</dbReference>
<evidence type="ECO:0000259" key="1">
    <source>
        <dbReference type="Pfam" id="PF25200"/>
    </source>
</evidence>
<evidence type="ECO:0000313" key="3">
    <source>
        <dbReference type="Proteomes" id="UP001458880"/>
    </source>
</evidence>
<protein>
    <recommendedName>
        <fullName evidence="1">DUF7833 domain-containing protein</fullName>
    </recommendedName>
</protein>
<feature type="domain" description="DUF7833" evidence="1">
    <location>
        <begin position="85"/>
        <end position="128"/>
    </location>
</feature>
<dbReference type="EMBL" id="JASPKY010001853">
    <property type="protein sequence ID" value="KAK9670984.1"/>
    <property type="molecule type" value="Genomic_DNA"/>
</dbReference>
<proteinExistence type="predicted"/>
<keyword evidence="3" id="KW-1185">Reference proteome</keyword>
<dbReference type="InterPro" id="IPR057155">
    <property type="entry name" value="DUF7833"/>
</dbReference>
<evidence type="ECO:0000313" key="2">
    <source>
        <dbReference type="EMBL" id="KAK9670984.1"/>
    </source>
</evidence>
<reference evidence="2 3" key="1">
    <citation type="journal article" date="2024" name="BMC Genomics">
        <title>De novo assembly and annotation of Popillia japonica's genome with initial clues to its potential as an invasive pest.</title>
        <authorList>
            <person name="Cucini C."/>
            <person name="Boschi S."/>
            <person name="Funari R."/>
            <person name="Cardaioli E."/>
            <person name="Iannotti N."/>
            <person name="Marturano G."/>
            <person name="Paoli F."/>
            <person name="Bruttini M."/>
            <person name="Carapelli A."/>
            <person name="Frati F."/>
            <person name="Nardi F."/>
        </authorList>
    </citation>
    <scope>NUCLEOTIDE SEQUENCE [LARGE SCALE GENOMIC DNA]</scope>
    <source>
        <strain evidence="2">DMR45628</strain>
    </source>
</reference>
<name>A0AAW1H703_POPJA</name>
<comment type="caution">
    <text evidence="2">The sequence shown here is derived from an EMBL/GenBank/DDBJ whole genome shotgun (WGS) entry which is preliminary data.</text>
</comment>
<gene>
    <name evidence="2" type="ORF">QE152_g41053</name>
</gene>
<sequence>MNQIQYDATHTAAKVVDVDAIVVNELKPKAATPQPGKSWDVDVDAIVVNELKPKAATPQPGKSWEGYLEKAIADEPGKSWEGYLEKAIADEQWMEVLAMNSGISKLFVKHRQLVIDTFRQHVVLQGNDTSLQAVCETPAACYRHLQAACGVAGQRHFATLGERSEGLHGQLHAAGYAHTETHGRAAATARQAGGKKFALPLRNRRSRNGRAKLLREYHSSRGTAATAQRCRVEPPNCAMDLEAAQNATGIRGK</sequence>
<dbReference type="AlphaFoldDB" id="A0AAW1H703"/>
<accession>A0AAW1H703</accession>